<evidence type="ECO:0000313" key="6">
    <source>
        <dbReference type="EMBL" id="PYI07746.1"/>
    </source>
</evidence>
<proteinExistence type="predicted"/>
<protein>
    <recommendedName>
        <fullName evidence="5">MYND-type domain-containing protein</fullName>
    </recommendedName>
</protein>
<dbReference type="SUPFAM" id="SSF144232">
    <property type="entry name" value="HIT/MYND zinc finger-like"/>
    <property type="match status" value="1"/>
</dbReference>
<dbReference type="VEuPathDB" id="FungiDB:BO78DRAFT_442654"/>
<reference evidence="6 7" key="1">
    <citation type="submission" date="2018-02" db="EMBL/GenBank/DDBJ databases">
        <title>The genomes of Aspergillus section Nigri reveals drivers in fungal speciation.</title>
        <authorList>
            <consortium name="DOE Joint Genome Institute"/>
            <person name="Vesth T.C."/>
            <person name="Nybo J."/>
            <person name="Theobald S."/>
            <person name="Brandl J."/>
            <person name="Frisvad J.C."/>
            <person name="Nielsen K.F."/>
            <person name="Lyhne E.K."/>
            <person name="Kogle M.E."/>
            <person name="Kuo A."/>
            <person name="Riley R."/>
            <person name="Clum A."/>
            <person name="Nolan M."/>
            <person name="Lipzen A."/>
            <person name="Salamov A."/>
            <person name="Henrissat B."/>
            <person name="Wiebenga A."/>
            <person name="De vries R.P."/>
            <person name="Grigoriev I.V."/>
            <person name="Mortensen U.H."/>
            <person name="Andersen M.R."/>
            <person name="Baker S.E."/>
        </authorList>
    </citation>
    <scope>NUCLEOTIDE SEQUENCE [LARGE SCALE GENOMIC DNA]</scope>
    <source>
        <strain evidence="6 7">CBS 121057</strain>
    </source>
</reference>
<evidence type="ECO:0000256" key="3">
    <source>
        <dbReference type="ARBA" id="ARBA00022833"/>
    </source>
</evidence>
<dbReference type="InterPro" id="IPR002893">
    <property type="entry name" value="Znf_MYND"/>
</dbReference>
<organism evidence="6 7">
    <name type="scientific">Aspergillus sclerotiicarbonarius (strain CBS 121057 / IBT 28362)</name>
    <dbReference type="NCBI Taxonomy" id="1448318"/>
    <lineage>
        <taxon>Eukaryota</taxon>
        <taxon>Fungi</taxon>
        <taxon>Dikarya</taxon>
        <taxon>Ascomycota</taxon>
        <taxon>Pezizomycotina</taxon>
        <taxon>Eurotiomycetes</taxon>
        <taxon>Eurotiomycetidae</taxon>
        <taxon>Eurotiales</taxon>
        <taxon>Aspergillaceae</taxon>
        <taxon>Aspergillus</taxon>
        <taxon>Aspergillus subgen. Circumdati</taxon>
    </lineage>
</organism>
<dbReference type="Pfam" id="PF01753">
    <property type="entry name" value="zf-MYND"/>
    <property type="match status" value="1"/>
</dbReference>
<dbReference type="AlphaFoldDB" id="A0A319EC72"/>
<dbReference type="OrthoDB" id="5952526at2759"/>
<keyword evidence="7" id="KW-1185">Reference proteome</keyword>
<evidence type="ECO:0000256" key="4">
    <source>
        <dbReference type="PROSITE-ProRule" id="PRU00134"/>
    </source>
</evidence>
<feature type="domain" description="MYND-type" evidence="5">
    <location>
        <begin position="10"/>
        <end position="47"/>
    </location>
</feature>
<name>A0A319EC72_ASPSB</name>
<evidence type="ECO:0000256" key="2">
    <source>
        <dbReference type="ARBA" id="ARBA00022771"/>
    </source>
</evidence>
<keyword evidence="3" id="KW-0862">Zinc</keyword>
<dbReference type="GO" id="GO:0008270">
    <property type="term" value="F:zinc ion binding"/>
    <property type="evidence" value="ECO:0007669"/>
    <property type="project" value="UniProtKB-KW"/>
</dbReference>
<dbReference type="STRING" id="1448318.A0A319EC72"/>
<evidence type="ECO:0000259" key="5">
    <source>
        <dbReference type="PROSITE" id="PS50865"/>
    </source>
</evidence>
<accession>A0A319EC72</accession>
<evidence type="ECO:0000313" key="7">
    <source>
        <dbReference type="Proteomes" id="UP000248423"/>
    </source>
</evidence>
<evidence type="ECO:0000256" key="1">
    <source>
        <dbReference type="ARBA" id="ARBA00022723"/>
    </source>
</evidence>
<dbReference type="PROSITE" id="PS50865">
    <property type="entry name" value="ZF_MYND_2"/>
    <property type="match status" value="1"/>
</dbReference>
<keyword evidence="1" id="KW-0479">Metal-binding</keyword>
<sequence>MDSTIIPSGCGFCGTYNNLIHCNGCQIMSYCSQDHKVAHKQSHQAACHTIMSLHNRIKLTESRLPFNLKIVMNPSEDLQRYPRGPIGDRLRLKGLSWQDGDERVYMGLRFQLVKAMSKILTRDSLQAQLSHVMGLLRLSDCDHMGLRRIAPVLMFRLNQDQECYNFLKWWSVAKHARVSEQVFKCLARSPIISERCELLFNDKVRQDMIERLLIQVEKLYASVESKNGYYWPALVSSEIPLNWKPATNRPGSLEEMQHILNYTYDAWMETPGAIQFIRTRARKQVRGQCPTQAESQIQRKVQRGIQDQDQHEGWTIL</sequence>
<dbReference type="Gene3D" id="6.10.140.2220">
    <property type="match status" value="1"/>
</dbReference>
<dbReference type="Proteomes" id="UP000248423">
    <property type="component" value="Unassembled WGS sequence"/>
</dbReference>
<dbReference type="PROSITE" id="PS01360">
    <property type="entry name" value="ZF_MYND_1"/>
    <property type="match status" value="1"/>
</dbReference>
<keyword evidence="2 4" id="KW-0863">Zinc-finger</keyword>
<gene>
    <name evidence="6" type="ORF">BO78DRAFT_442654</name>
</gene>
<dbReference type="EMBL" id="KZ826339">
    <property type="protein sequence ID" value="PYI07746.1"/>
    <property type="molecule type" value="Genomic_DNA"/>
</dbReference>